<protein>
    <submittedName>
        <fullName evidence="1">Uncharacterized protein</fullName>
    </submittedName>
</protein>
<proteinExistence type="predicted"/>
<evidence type="ECO:0000313" key="1">
    <source>
        <dbReference type="EMBL" id="KKL56207.1"/>
    </source>
</evidence>
<sequence>MYLRSVVRNETKINNTKEKEMKTLFDTKYIKIVIDIQSWGLPLLIDWRHNGITRPYYVDLLCFHFEMGVDPLGRSIK</sequence>
<name>A0A0F9FYH4_9ZZZZ</name>
<reference evidence="1" key="1">
    <citation type="journal article" date="2015" name="Nature">
        <title>Complex archaea that bridge the gap between prokaryotes and eukaryotes.</title>
        <authorList>
            <person name="Spang A."/>
            <person name="Saw J.H."/>
            <person name="Jorgensen S.L."/>
            <person name="Zaremba-Niedzwiedzka K."/>
            <person name="Martijn J."/>
            <person name="Lind A.E."/>
            <person name="van Eijk R."/>
            <person name="Schleper C."/>
            <person name="Guy L."/>
            <person name="Ettema T.J."/>
        </authorList>
    </citation>
    <scope>NUCLEOTIDE SEQUENCE</scope>
</reference>
<dbReference type="AlphaFoldDB" id="A0A0F9FYH4"/>
<dbReference type="EMBL" id="LAZR01030572">
    <property type="protein sequence ID" value="KKL56207.1"/>
    <property type="molecule type" value="Genomic_DNA"/>
</dbReference>
<gene>
    <name evidence="1" type="ORF">LCGC14_2247710</name>
</gene>
<comment type="caution">
    <text evidence="1">The sequence shown here is derived from an EMBL/GenBank/DDBJ whole genome shotgun (WGS) entry which is preliminary data.</text>
</comment>
<accession>A0A0F9FYH4</accession>
<organism evidence="1">
    <name type="scientific">marine sediment metagenome</name>
    <dbReference type="NCBI Taxonomy" id="412755"/>
    <lineage>
        <taxon>unclassified sequences</taxon>
        <taxon>metagenomes</taxon>
        <taxon>ecological metagenomes</taxon>
    </lineage>
</organism>